<organism evidence="1 2">
    <name type="scientific">Entomophthora muscae</name>
    <dbReference type="NCBI Taxonomy" id="34485"/>
    <lineage>
        <taxon>Eukaryota</taxon>
        <taxon>Fungi</taxon>
        <taxon>Fungi incertae sedis</taxon>
        <taxon>Zoopagomycota</taxon>
        <taxon>Entomophthoromycotina</taxon>
        <taxon>Entomophthoromycetes</taxon>
        <taxon>Entomophthorales</taxon>
        <taxon>Entomophthoraceae</taxon>
        <taxon>Entomophthora</taxon>
    </lineage>
</organism>
<dbReference type="EMBL" id="QTSX02001668">
    <property type="protein sequence ID" value="KAJ9079707.1"/>
    <property type="molecule type" value="Genomic_DNA"/>
</dbReference>
<evidence type="ECO:0000313" key="1">
    <source>
        <dbReference type="EMBL" id="KAJ9079707.1"/>
    </source>
</evidence>
<evidence type="ECO:0000313" key="2">
    <source>
        <dbReference type="Proteomes" id="UP001165960"/>
    </source>
</evidence>
<name>A0ACC2TYY0_9FUNG</name>
<comment type="caution">
    <text evidence="1">The sequence shown here is derived from an EMBL/GenBank/DDBJ whole genome shotgun (WGS) entry which is preliminary data.</text>
</comment>
<reference evidence="1" key="1">
    <citation type="submission" date="2022-04" db="EMBL/GenBank/DDBJ databases">
        <title>Genome of the entomopathogenic fungus Entomophthora muscae.</title>
        <authorList>
            <person name="Elya C."/>
            <person name="Lovett B.R."/>
            <person name="Lee E."/>
            <person name="Macias A.M."/>
            <person name="Hajek A.E."/>
            <person name="De Bivort B.L."/>
            <person name="Kasson M.T."/>
            <person name="De Fine Licht H.H."/>
            <person name="Stajich J.E."/>
        </authorList>
    </citation>
    <scope>NUCLEOTIDE SEQUENCE</scope>
    <source>
        <strain evidence="1">Berkeley</strain>
    </source>
</reference>
<proteinExistence type="predicted"/>
<accession>A0ACC2TYY0</accession>
<sequence length="120" mass="13537">MDSYRRPTEKTAIFTRRLRSVTLEAGEDRSINVGVNTLLWIYNSLGLNPSTSFSLLSVKHTLIVEFHFGWRDLSGITHPIRSEFPITLQSLPRSLISRPGPPDIHPTPSIHSLVDATPKY</sequence>
<protein>
    <submittedName>
        <fullName evidence="1">Uncharacterized protein</fullName>
    </submittedName>
</protein>
<gene>
    <name evidence="1" type="ORF">DSO57_1032697</name>
</gene>
<keyword evidence="2" id="KW-1185">Reference proteome</keyword>
<dbReference type="Proteomes" id="UP001165960">
    <property type="component" value="Unassembled WGS sequence"/>
</dbReference>